<dbReference type="GO" id="GO:0004619">
    <property type="term" value="F:phosphoglycerate mutase activity"/>
    <property type="evidence" value="ECO:0007669"/>
    <property type="project" value="UniProtKB-EC"/>
</dbReference>
<evidence type="ECO:0000313" key="6">
    <source>
        <dbReference type="EMBL" id="CAB4812914.1"/>
    </source>
</evidence>
<dbReference type="CDD" id="cd07067">
    <property type="entry name" value="HP_PGM_like"/>
    <property type="match status" value="1"/>
</dbReference>
<keyword evidence="5" id="KW-0413">Isomerase</keyword>
<comment type="catalytic activity">
    <reaction evidence="1">
        <text>(2R)-2-phosphoglycerate = (2R)-3-phosphoglycerate</text>
        <dbReference type="Rhea" id="RHEA:15901"/>
        <dbReference type="ChEBI" id="CHEBI:58272"/>
        <dbReference type="ChEBI" id="CHEBI:58289"/>
        <dbReference type="EC" id="5.4.2.11"/>
    </reaction>
</comment>
<comment type="similarity">
    <text evidence="2">Belongs to the phosphoglycerate mutase family. BPG-dependent PGAM subfamily.</text>
</comment>
<dbReference type="InterPro" id="IPR013078">
    <property type="entry name" value="His_Pase_superF_clade-1"/>
</dbReference>
<dbReference type="NCBIfam" id="TIGR01258">
    <property type="entry name" value="pgm_1"/>
    <property type="match status" value="1"/>
</dbReference>
<dbReference type="InterPro" id="IPR029033">
    <property type="entry name" value="His_PPase_superfam"/>
</dbReference>
<dbReference type="PIRSF" id="PIRSF000709">
    <property type="entry name" value="6PFK_2-Ptase"/>
    <property type="match status" value="1"/>
</dbReference>
<reference evidence="6" key="1">
    <citation type="submission" date="2020-05" db="EMBL/GenBank/DDBJ databases">
        <authorList>
            <person name="Chiriac C."/>
            <person name="Salcher M."/>
            <person name="Ghai R."/>
            <person name="Kavagutti S V."/>
        </authorList>
    </citation>
    <scope>NUCLEOTIDE SEQUENCE</scope>
</reference>
<dbReference type="InterPro" id="IPR001345">
    <property type="entry name" value="PG/BPGM_mutase_AS"/>
</dbReference>
<dbReference type="InterPro" id="IPR005952">
    <property type="entry name" value="Phosphogly_mut1"/>
</dbReference>
<proteinExistence type="inferred from homology"/>
<sequence>MTGSLVILRHGESTWNQLNLFTGWHDVPLTEKGTAEAASAGTTLKAEGLSFDVVHTSLLTRAVITAHLALTELGQVCLPVQRSWRLNERHYGALQGLDKKETSDRHGEELTKLWRRSFDTPPPMVDTTSPEHPVNDPRYRRLPIAVLPGSECLKDVVARVLPYWYDVVVPQLQAGWDVLIVAHGNSLRALVMHLEGISEQDIAELNIPTGAPRLYTFDDALNVTSAKYLGDADAVAAAAAAVAAQAGGH</sequence>
<dbReference type="PROSITE" id="PS00175">
    <property type="entry name" value="PG_MUTASE"/>
    <property type="match status" value="1"/>
</dbReference>
<dbReference type="SMART" id="SM00855">
    <property type="entry name" value="PGAM"/>
    <property type="match status" value="1"/>
</dbReference>
<evidence type="ECO:0000256" key="3">
    <source>
        <dbReference type="ARBA" id="ARBA00012028"/>
    </source>
</evidence>
<accession>A0A6J6YX56</accession>
<evidence type="ECO:0000256" key="1">
    <source>
        <dbReference type="ARBA" id="ARBA00000380"/>
    </source>
</evidence>
<organism evidence="6">
    <name type="scientific">freshwater metagenome</name>
    <dbReference type="NCBI Taxonomy" id="449393"/>
    <lineage>
        <taxon>unclassified sequences</taxon>
        <taxon>metagenomes</taxon>
        <taxon>ecological metagenomes</taxon>
    </lineage>
</organism>
<protein>
    <recommendedName>
        <fullName evidence="3">phosphoglycerate mutase (2,3-diphosphoglycerate-dependent)</fullName>
        <ecNumber evidence="3">5.4.2.11</ecNumber>
    </recommendedName>
</protein>
<evidence type="ECO:0000256" key="4">
    <source>
        <dbReference type="ARBA" id="ARBA00023152"/>
    </source>
</evidence>
<dbReference type="EMBL" id="CAFAAJ010000116">
    <property type="protein sequence ID" value="CAB4812914.1"/>
    <property type="molecule type" value="Genomic_DNA"/>
</dbReference>
<evidence type="ECO:0000256" key="2">
    <source>
        <dbReference type="ARBA" id="ARBA00006717"/>
    </source>
</evidence>
<dbReference type="HAMAP" id="MF_01039">
    <property type="entry name" value="PGAM_GpmA"/>
    <property type="match status" value="1"/>
</dbReference>
<dbReference type="PANTHER" id="PTHR11931">
    <property type="entry name" value="PHOSPHOGLYCERATE MUTASE"/>
    <property type="match status" value="1"/>
</dbReference>
<dbReference type="AlphaFoldDB" id="A0A6J6YX56"/>
<evidence type="ECO:0000256" key="5">
    <source>
        <dbReference type="ARBA" id="ARBA00023235"/>
    </source>
</evidence>
<dbReference type="FunFam" id="3.40.50.1240:FF:000003">
    <property type="entry name" value="2,3-bisphosphoglycerate-dependent phosphoglycerate mutase"/>
    <property type="match status" value="1"/>
</dbReference>
<dbReference type="GO" id="GO:0006096">
    <property type="term" value="P:glycolytic process"/>
    <property type="evidence" value="ECO:0007669"/>
    <property type="project" value="UniProtKB-KW"/>
</dbReference>
<name>A0A6J6YX56_9ZZZZ</name>
<dbReference type="Pfam" id="PF00300">
    <property type="entry name" value="His_Phos_1"/>
    <property type="match status" value="2"/>
</dbReference>
<dbReference type="Gene3D" id="3.40.50.1240">
    <property type="entry name" value="Phosphoglycerate mutase-like"/>
    <property type="match status" value="1"/>
</dbReference>
<dbReference type="SUPFAM" id="SSF53254">
    <property type="entry name" value="Phosphoglycerate mutase-like"/>
    <property type="match status" value="1"/>
</dbReference>
<dbReference type="NCBIfam" id="NF010713">
    <property type="entry name" value="PRK14115.1"/>
    <property type="match status" value="1"/>
</dbReference>
<keyword evidence="4" id="KW-0324">Glycolysis</keyword>
<dbReference type="EC" id="5.4.2.11" evidence="3"/>
<gene>
    <name evidence="6" type="ORF">UFOPK3001_01675</name>
</gene>